<gene>
    <name evidence="7" type="ORF">SNAT2548_LOCUS27095</name>
</gene>
<dbReference type="OrthoDB" id="432045at2759"/>
<comment type="caution">
    <text evidence="7">The sequence shown here is derived from an EMBL/GenBank/DDBJ whole genome shotgun (WGS) entry which is preliminary data.</text>
</comment>
<dbReference type="SMART" id="SM00332">
    <property type="entry name" value="PP2Cc"/>
    <property type="match status" value="1"/>
</dbReference>
<dbReference type="InterPro" id="IPR001932">
    <property type="entry name" value="PPM-type_phosphatase-like_dom"/>
</dbReference>
<dbReference type="PANTHER" id="PTHR47992">
    <property type="entry name" value="PROTEIN PHOSPHATASE"/>
    <property type="match status" value="1"/>
</dbReference>
<dbReference type="Pfam" id="PF00481">
    <property type="entry name" value="PP2C"/>
    <property type="match status" value="1"/>
</dbReference>
<evidence type="ECO:0000256" key="1">
    <source>
        <dbReference type="ARBA" id="ARBA00004170"/>
    </source>
</evidence>
<dbReference type="SUPFAM" id="SSF81606">
    <property type="entry name" value="PP2C-like"/>
    <property type="match status" value="1"/>
</dbReference>
<keyword evidence="3 5" id="KW-0378">Hydrolase</keyword>
<feature type="domain" description="PPM-type phosphatase" evidence="6">
    <location>
        <begin position="32"/>
        <end position="288"/>
    </location>
</feature>
<keyword evidence="8" id="KW-1185">Reference proteome</keyword>
<dbReference type="InterPro" id="IPR036457">
    <property type="entry name" value="PPM-type-like_dom_sf"/>
</dbReference>
<sequence>MWWLLGQLCTCLGREKEASPLLPEEESGGGVDYGYAVAKNERSHMEDAVDIKDDVAGYRFFAVYDGHAGSQAVIVAKENLPRILGRYLQDEENVEGAIKAAFKAADEEVMQVLVNNKVTADAQTSSGTVACLGLLKNKEMWIANLGDCRAVVSKDGNATAISRDHAPEKNVAEAARLKQSGVSVEAGYVDEHVAVSRALGNVRFCTGNKVNGIMNEPEVFRVPIDDDVDFMMIGSDGIWDALKEQFALTHARKALRTTALPQDAALSILQNAGRVSRADNAAVIVIVFKFPEPLPKRETRHRVPLDKLQEPSA</sequence>
<dbReference type="InterPro" id="IPR000222">
    <property type="entry name" value="PP2C_BS"/>
</dbReference>
<evidence type="ECO:0000259" key="6">
    <source>
        <dbReference type="PROSITE" id="PS51746"/>
    </source>
</evidence>
<reference evidence="7" key="1">
    <citation type="submission" date="2021-02" db="EMBL/GenBank/DDBJ databases">
        <authorList>
            <person name="Dougan E. K."/>
            <person name="Rhodes N."/>
            <person name="Thang M."/>
            <person name="Chan C."/>
        </authorList>
    </citation>
    <scope>NUCLEOTIDE SEQUENCE</scope>
</reference>
<dbReference type="Gene3D" id="3.60.40.10">
    <property type="entry name" value="PPM-type phosphatase domain"/>
    <property type="match status" value="1"/>
</dbReference>
<dbReference type="Proteomes" id="UP000604046">
    <property type="component" value="Unassembled WGS sequence"/>
</dbReference>
<evidence type="ECO:0000313" key="7">
    <source>
        <dbReference type="EMBL" id="CAE7482639.1"/>
    </source>
</evidence>
<proteinExistence type="inferred from homology"/>
<evidence type="ECO:0000256" key="4">
    <source>
        <dbReference type="ARBA" id="ARBA00022912"/>
    </source>
</evidence>
<dbReference type="GO" id="GO:0046872">
    <property type="term" value="F:metal ion binding"/>
    <property type="evidence" value="ECO:0007669"/>
    <property type="project" value="UniProtKB-KW"/>
</dbReference>
<protein>
    <recommendedName>
        <fullName evidence="6">PPM-type phosphatase domain-containing protein</fullName>
    </recommendedName>
</protein>
<dbReference type="AlphaFoldDB" id="A0A812SFQ7"/>
<comment type="subcellular location">
    <subcellularLocation>
        <location evidence="1">Membrane</location>
        <topology evidence="1">Peripheral membrane protein</topology>
    </subcellularLocation>
</comment>
<dbReference type="PROSITE" id="PS01032">
    <property type="entry name" value="PPM_1"/>
    <property type="match status" value="1"/>
</dbReference>
<organism evidence="7 8">
    <name type="scientific">Symbiodinium natans</name>
    <dbReference type="NCBI Taxonomy" id="878477"/>
    <lineage>
        <taxon>Eukaryota</taxon>
        <taxon>Sar</taxon>
        <taxon>Alveolata</taxon>
        <taxon>Dinophyceae</taxon>
        <taxon>Suessiales</taxon>
        <taxon>Symbiodiniaceae</taxon>
        <taxon>Symbiodinium</taxon>
    </lineage>
</organism>
<evidence type="ECO:0000256" key="5">
    <source>
        <dbReference type="RuleBase" id="RU003465"/>
    </source>
</evidence>
<dbReference type="GO" id="GO:0016020">
    <property type="term" value="C:membrane"/>
    <property type="evidence" value="ECO:0007669"/>
    <property type="project" value="UniProtKB-SubCell"/>
</dbReference>
<keyword evidence="2" id="KW-0479">Metal-binding</keyword>
<dbReference type="CDD" id="cd00143">
    <property type="entry name" value="PP2Cc"/>
    <property type="match status" value="1"/>
</dbReference>
<evidence type="ECO:0000313" key="8">
    <source>
        <dbReference type="Proteomes" id="UP000604046"/>
    </source>
</evidence>
<accession>A0A812SFQ7</accession>
<dbReference type="PROSITE" id="PS51746">
    <property type="entry name" value="PPM_2"/>
    <property type="match status" value="1"/>
</dbReference>
<dbReference type="InterPro" id="IPR015655">
    <property type="entry name" value="PP2C"/>
</dbReference>
<keyword evidence="4 5" id="KW-0904">Protein phosphatase</keyword>
<evidence type="ECO:0000256" key="3">
    <source>
        <dbReference type="ARBA" id="ARBA00022801"/>
    </source>
</evidence>
<evidence type="ECO:0000256" key="2">
    <source>
        <dbReference type="ARBA" id="ARBA00022723"/>
    </source>
</evidence>
<name>A0A812SFQ7_9DINO</name>
<dbReference type="GO" id="GO:0004722">
    <property type="term" value="F:protein serine/threonine phosphatase activity"/>
    <property type="evidence" value="ECO:0007669"/>
    <property type="project" value="InterPro"/>
</dbReference>
<comment type="similarity">
    <text evidence="5">Belongs to the PP2C family.</text>
</comment>
<dbReference type="EMBL" id="CAJNDS010002454">
    <property type="protein sequence ID" value="CAE7482639.1"/>
    <property type="molecule type" value="Genomic_DNA"/>
</dbReference>